<organism evidence="2 3">
    <name type="scientific">Lithohypha guttulata</name>
    <dbReference type="NCBI Taxonomy" id="1690604"/>
    <lineage>
        <taxon>Eukaryota</taxon>
        <taxon>Fungi</taxon>
        <taxon>Dikarya</taxon>
        <taxon>Ascomycota</taxon>
        <taxon>Pezizomycotina</taxon>
        <taxon>Eurotiomycetes</taxon>
        <taxon>Chaetothyriomycetidae</taxon>
        <taxon>Chaetothyriales</taxon>
        <taxon>Trichomeriaceae</taxon>
        <taxon>Lithohypha</taxon>
    </lineage>
</organism>
<gene>
    <name evidence="2" type="ORF">LTR24_007538</name>
</gene>
<evidence type="ECO:0000256" key="1">
    <source>
        <dbReference type="SAM" id="MobiDB-lite"/>
    </source>
</evidence>
<keyword evidence="3" id="KW-1185">Reference proteome</keyword>
<feature type="compositionally biased region" description="Basic and acidic residues" evidence="1">
    <location>
        <begin position="202"/>
        <end position="211"/>
    </location>
</feature>
<dbReference type="Proteomes" id="UP001345013">
    <property type="component" value="Unassembled WGS sequence"/>
</dbReference>
<evidence type="ECO:0000313" key="3">
    <source>
        <dbReference type="Proteomes" id="UP001345013"/>
    </source>
</evidence>
<feature type="region of interest" description="Disordered" evidence="1">
    <location>
        <begin position="1"/>
        <end position="295"/>
    </location>
</feature>
<reference evidence="2 3" key="1">
    <citation type="submission" date="2023-08" db="EMBL/GenBank/DDBJ databases">
        <title>Black Yeasts Isolated from many extreme environments.</title>
        <authorList>
            <person name="Coleine C."/>
            <person name="Stajich J.E."/>
            <person name="Selbmann L."/>
        </authorList>
    </citation>
    <scope>NUCLEOTIDE SEQUENCE [LARGE SCALE GENOMIC DNA]</scope>
    <source>
        <strain evidence="2 3">CCFEE 5885</strain>
    </source>
</reference>
<accession>A0ABR0K2R2</accession>
<feature type="compositionally biased region" description="Basic and acidic residues" evidence="1">
    <location>
        <begin position="106"/>
        <end position="118"/>
    </location>
</feature>
<protein>
    <submittedName>
        <fullName evidence="2">Uncharacterized protein</fullName>
    </submittedName>
</protein>
<feature type="compositionally biased region" description="Polar residues" evidence="1">
    <location>
        <begin position="212"/>
        <end position="236"/>
    </location>
</feature>
<feature type="compositionally biased region" description="Polar residues" evidence="1">
    <location>
        <begin position="80"/>
        <end position="97"/>
    </location>
</feature>
<dbReference type="EMBL" id="JAVRRG010000115">
    <property type="protein sequence ID" value="KAK5084113.1"/>
    <property type="molecule type" value="Genomic_DNA"/>
</dbReference>
<feature type="compositionally biased region" description="Basic and acidic residues" evidence="1">
    <location>
        <begin position="26"/>
        <end position="35"/>
    </location>
</feature>
<comment type="caution">
    <text evidence="2">The sequence shown here is derived from an EMBL/GenBank/DDBJ whole genome shotgun (WGS) entry which is preliminary data.</text>
</comment>
<name>A0ABR0K2R2_9EURO</name>
<feature type="compositionally biased region" description="Basic and acidic residues" evidence="1">
    <location>
        <begin position="129"/>
        <end position="138"/>
    </location>
</feature>
<sequence length="465" mass="51337">MASLVSKIKDRVHRRSGSTDSATTSNREEAVEPRTTEAAAPNLPTADGYRSKPRMSVENSAFHVTSTGGVRKSLDAPQDPYQTTYANRNASNQNSRFLTLGNHESAPGHHATEADRARRGMLPMSGNTHTRDISREEQQAMVSDVVPERESSKNAVIGSPGRHDGSNLQGRSSVPPRKPLNNGSAPDHRRQSGAGTTQQYRISHEAPRQQHPESVSTIRAVNGDESNSRLATSTSAGLAHPAYRDSFSPNDSLSQSMNLNSHGIASQQEPTSATARAKPLPQLPSSKQNSSGHLVSDAQLAEQYLSTSRDSQMAETEIVRALNSGHLVLPRDFNMQNTEETHVYEEQRPAVVNETVIRERTQIVQEAITRDIHVHHYYTYLQPIRVVEVLPARHFYLDRVTGVKTEVLPPDNWQMPANMAPVSPDTSMLKATMRHYVVDEEHPNGMIESEPLDAGHRVLRPQMMA</sequence>
<evidence type="ECO:0000313" key="2">
    <source>
        <dbReference type="EMBL" id="KAK5084113.1"/>
    </source>
</evidence>
<proteinExistence type="predicted"/>
<feature type="compositionally biased region" description="Polar residues" evidence="1">
    <location>
        <begin position="247"/>
        <end position="274"/>
    </location>
</feature>
<feature type="compositionally biased region" description="Polar residues" evidence="1">
    <location>
        <begin position="57"/>
        <end position="68"/>
    </location>
</feature>
<feature type="compositionally biased region" description="Polar residues" evidence="1">
    <location>
        <begin position="283"/>
        <end position="293"/>
    </location>
</feature>